<keyword evidence="4 8" id="KW-0408">Iron</keyword>
<evidence type="ECO:0000259" key="10">
    <source>
        <dbReference type="PROSITE" id="PS50905"/>
    </source>
</evidence>
<dbReference type="GO" id="GO:0004322">
    <property type="term" value="F:ferroxidase activity"/>
    <property type="evidence" value="ECO:0007669"/>
    <property type="project" value="UniProtKB-EC"/>
</dbReference>
<feature type="binding site" evidence="8">
    <location>
        <position position="185"/>
    </location>
    <ligand>
        <name>Fe cation</name>
        <dbReference type="ChEBI" id="CHEBI:24875"/>
        <label>1</label>
    </ligand>
</feature>
<sequence length="322" mass="36035">MAAPASLMRIVFPLLSRNSSNFLRSGVLLNGPPSFWQLESVSKFSTLVRSSNLSGLPKANKLWTNEAAELIPERLVTSCALAAISGRPKIELVLERGAHNEAGKVYDVLSEVNSVGLENLVPADGTKESIVRQEWPSKLESGLNDMINVSYSISYALHALSSYCSRDYVSLRGLARWYIDRSNRERADALELSRYQSLRGGKTMLCPIGESQTDFDHDQKGDALYTMELVLAMYKLQEQKFRDLARLADEEGDQEFSDFITDSFLSHLTVLVKKTAGYVAQLRRVGKGHGTWHFDHYLHKKLEGDHVGDELRTGLHELEGTK</sequence>
<dbReference type="InterPro" id="IPR009040">
    <property type="entry name" value="Ferritin-like_diiron"/>
</dbReference>
<evidence type="ECO:0000313" key="11">
    <source>
        <dbReference type="EMBL" id="GAQ81882.1"/>
    </source>
</evidence>
<dbReference type="CDD" id="cd01056">
    <property type="entry name" value="Euk_Ferritin"/>
    <property type="match status" value="1"/>
</dbReference>
<evidence type="ECO:0000256" key="8">
    <source>
        <dbReference type="PIRSR" id="PIRSR601519-1"/>
    </source>
</evidence>
<evidence type="ECO:0000256" key="6">
    <source>
        <dbReference type="ARBA" id="ARBA00026060"/>
    </source>
</evidence>
<proteinExistence type="inferred from homology"/>
<dbReference type="InterPro" id="IPR009078">
    <property type="entry name" value="Ferritin-like_SF"/>
</dbReference>
<dbReference type="GO" id="GO:0008199">
    <property type="term" value="F:ferric iron binding"/>
    <property type="evidence" value="ECO:0000318"/>
    <property type="project" value="GO_Central"/>
</dbReference>
<evidence type="ECO:0000256" key="5">
    <source>
        <dbReference type="ARBA" id="ARBA00025111"/>
    </source>
</evidence>
<dbReference type="PANTHER" id="PTHR11431">
    <property type="entry name" value="FERRITIN"/>
    <property type="match status" value="1"/>
</dbReference>
<evidence type="ECO:0000256" key="7">
    <source>
        <dbReference type="ARBA" id="ARBA00047990"/>
    </source>
</evidence>
<evidence type="ECO:0000256" key="1">
    <source>
        <dbReference type="ARBA" id="ARBA00007513"/>
    </source>
</evidence>
<dbReference type="SUPFAM" id="SSF47240">
    <property type="entry name" value="Ferritin-like"/>
    <property type="match status" value="1"/>
</dbReference>
<evidence type="ECO:0000256" key="4">
    <source>
        <dbReference type="ARBA" id="ARBA00023004"/>
    </source>
</evidence>
<dbReference type="PROSITE" id="PS50905">
    <property type="entry name" value="FERRITIN_LIKE"/>
    <property type="match status" value="1"/>
</dbReference>
<dbReference type="STRING" id="105231.A0A1Y1HVP2"/>
<dbReference type="InterPro" id="IPR012347">
    <property type="entry name" value="Ferritin-like"/>
</dbReference>
<dbReference type="OrthoDB" id="186462at2759"/>
<evidence type="ECO:0000256" key="9">
    <source>
        <dbReference type="RuleBase" id="RU361145"/>
    </source>
</evidence>
<dbReference type="Pfam" id="PF00210">
    <property type="entry name" value="Ferritin"/>
    <property type="match status" value="1"/>
</dbReference>
<comment type="catalytic activity">
    <reaction evidence="7 9">
        <text>4 Fe(2+) + O2 + 4 H(+) = 4 Fe(3+) + 2 H2O</text>
        <dbReference type="Rhea" id="RHEA:11148"/>
        <dbReference type="ChEBI" id="CHEBI:15377"/>
        <dbReference type="ChEBI" id="CHEBI:15378"/>
        <dbReference type="ChEBI" id="CHEBI:15379"/>
        <dbReference type="ChEBI" id="CHEBI:29033"/>
        <dbReference type="ChEBI" id="CHEBI:29034"/>
        <dbReference type="EC" id="1.16.3.1"/>
    </reaction>
</comment>
<accession>A0A1Y1HVP2</accession>
<dbReference type="AlphaFoldDB" id="A0A1Y1HVP2"/>
<evidence type="ECO:0000256" key="3">
    <source>
        <dbReference type="ARBA" id="ARBA00022723"/>
    </source>
</evidence>
<dbReference type="GO" id="GO:0006879">
    <property type="term" value="P:intracellular iron ion homeostasis"/>
    <property type="evidence" value="ECO:0007669"/>
    <property type="project" value="UniProtKB-KW"/>
</dbReference>
<dbReference type="PANTHER" id="PTHR11431:SF75">
    <property type="entry name" value="FERRITIN"/>
    <property type="match status" value="1"/>
</dbReference>
<comment type="function">
    <text evidence="5">Stores iron in a soluble, non-toxic, readily available form. Important for iron homeostasis. Has ferroxidase activity. Iron is taken up in the ferrous form and deposited as ferric hydroxides after oxidation.</text>
</comment>
<dbReference type="GO" id="GO:0008198">
    <property type="term" value="F:ferrous iron binding"/>
    <property type="evidence" value="ECO:0000318"/>
    <property type="project" value="GO_Central"/>
</dbReference>
<organism evidence="11 12">
    <name type="scientific">Klebsormidium nitens</name>
    <name type="common">Green alga</name>
    <name type="synonym">Ulothrix nitens</name>
    <dbReference type="NCBI Taxonomy" id="105231"/>
    <lineage>
        <taxon>Eukaryota</taxon>
        <taxon>Viridiplantae</taxon>
        <taxon>Streptophyta</taxon>
        <taxon>Klebsormidiophyceae</taxon>
        <taxon>Klebsormidiales</taxon>
        <taxon>Klebsormidiaceae</taxon>
        <taxon>Klebsormidium</taxon>
    </lineage>
</organism>
<comment type="function">
    <text evidence="9">Stores iron in a soluble, non-toxic, readily available form. Important for iron homeostasis. Iron is taken up in the ferrous form and deposited as ferric hydroxides after oxidation.</text>
</comment>
<dbReference type="EC" id="1.16.3.1" evidence="9"/>
<protein>
    <recommendedName>
        <fullName evidence="9">Ferritin</fullName>
        <ecNumber evidence="9">1.16.3.1</ecNumber>
    </recommendedName>
</protein>
<dbReference type="GO" id="GO:0006826">
    <property type="term" value="P:iron ion transport"/>
    <property type="evidence" value="ECO:0007669"/>
    <property type="project" value="InterPro"/>
</dbReference>
<comment type="similarity">
    <text evidence="1 9">Belongs to the ferritin family.</text>
</comment>
<dbReference type="GO" id="GO:0005737">
    <property type="term" value="C:cytoplasm"/>
    <property type="evidence" value="ECO:0000318"/>
    <property type="project" value="GO_Central"/>
</dbReference>
<keyword evidence="9" id="KW-0560">Oxidoreductase</keyword>
<gene>
    <name evidence="11" type="ORF">KFL_000930280</name>
</gene>
<dbReference type="EMBL" id="DF237042">
    <property type="protein sequence ID" value="GAQ81882.1"/>
    <property type="molecule type" value="Genomic_DNA"/>
</dbReference>
<dbReference type="Proteomes" id="UP000054558">
    <property type="component" value="Unassembled WGS sequence"/>
</dbReference>
<keyword evidence="2 9" id="KW-0409">Iron storage</keyword>
<name>A0A1Y1HVP2_KLENI</name>
<keyword evidence="12" id="KW-1185">Reference proteome</keyword>
<evidence type="ECO:0000256" key="2">
    <source>
        <dbReference type="ARBA" id="ARBA00022434"/>
    </source>
</evidence>
<feature type="domain" description="Ferritin-like diiron" evidence="10">
    <location>
        <begin position="133"/>
        <end position="286"/>
    </location>
</feature>
<dbReference type="Gene3D" id="1.20.1260.10">
    <property type="match status" value="1"/>
</dbReference>
<keyword evidence="3 8" id="KW-0479">Metal-binding</keyword>
<dbReference type="InterPro" id="IPR001519">
    <property type="entry name" value="Ferritin"/>
</dbReference>
<evidence type="ECO:0000313" key="12">
    <source>
        <dbReference type="Proteomes" id="UP000054558"/>
    </source>
</evidence>
<reference evidence="11 12" key="1">
    <citation type="journal article" date="2014" name="Nat. Commun.">
        <title>Klebsormidium flaccidum genome reveals primary factors for plant terrestrial adaptation.</title>
        <authorList>
            <person name="Hori K."/>
            <person name="Maruyama F."/>
            <person name="Fujisawa T."/>
            <person name="Togashi T."/>
            <person name="Yamamoto N."/>
            <person name="Seo M."/>
            <person name="Sato S."/>
            <person name="Yamada T."/>
            <person name="Mori H."/>
            <person name="Tajima N."/>
            <person name="Moriyama T."/>
            <person name="Ikeuchi M."/>
            <person name="Watanabe M."/>
            <person name="Wada H."/>
            <person name="Kobayashi K."/>
            <person name="Saito M."/>
            <person name="Masuda T."/>
            <person name="Sasaki-Sekimoto Y."/>
            <person name="Mashiguchi K."/>
            <person name="Awai K."/>
            <person name="Shimojima M."/>
            <person name="Masuda S."/>
            <person name="Iwai M."/>
            <person name="Nobusawa T."/>
            <person name="Narise T."/>
            <person name="Kondo S."/>
            <person name="Saito H."/>
            <person name="Sato R."/>
            <person name="Murakawa M."/>
            <person name="Ihara Y."/>
            <person name="Oshima-Yamada Y."/>
            <person name="Ohtaka K."/>
            <person name="Satoh M."/>
            <person name="Sonobe K."/>
            <person name="Ishii M."/>
            <person name="Ohtani R."/>
            <person name="Kanamori-Sato M."/>
            <person name="Honoki R."/>
            <person name="Miyazaki D."/>
            <person name="Mochizuki H."/>
            <person name="Umetsu J."/>
            <person name="Higashi K."/>
            <person name="Shibata D."/>
            <person name="Kamiya Y."/>
            <person name="Sato N."/>
            <person name="Nakamura Y."/>
            <person name="Tabata S."/>
            <person name="Ida S."/>
            <person name="Kurokawa K."/>
            <person name="Ohta H."/>
        </authorList>
    </citation>
    <scope>NUCLEOTIDE SEQUENCE [LARGE SCALE GENOMIC DNA]</scope>
    <source>
        <strain evidence="11 12">NIES-2285</strain>
    </source>
</reference>
<dbReference type="OMA" id="KGDPHMC"/>
<comment type="subunit">
    <text evidence="6">Oligomer of 24 subunits. There are two types of subunits: L (light) chain and H (heavy) chain. The major chain can be light or heavy, depending on the species and tissue type. The functional molecule forms a roughly spherical shell with a diameter of 12 nm and contains a central cavity into which the insoluble mineral iron core is deposited.</text>
</comment>
<dbReference type="InterPro" id="IPR008331">
    <property type="entry name" value="Ferritin_DPS_dom"/>
</dbReference>